<organism evidence="1">
    <name type="scientific">Pyricularia oryzae (strain Y34)</name>
    <name type="common">Rice blast fungus</name>
    <name type="synonym">Magnaporthe oryzae</name>
    <dbReference type="NCBI Taxonomy" id="1143189"/>
    <lineage>
        <taxon>Eukaryota</taxon>
        <taxon>Fungi</taxon>
        <taxon>Dikarya</taxon>
        <taxon>Ascomycota</taxon>
        <taxon>Pezizomycotina</taxon>
        <taxon>Sordariomycetes</taxon>
        <taxon>Sordariomycetidae</taxon>
        <taxon>Magnaporthales</taxon>
        <taxon>Pyriculariaceae</taxon>
        <taxon>Pyricularia</taxon>
    </lineage>
</organism>
<proteinExistence type="predicted"/>
<dbReference type="Proteomes" id="UP000011086">
    <property type="component" value="Unassembled WGS sequence"/>
</dbReference>
<accession>A0AA97PNF8</accession>
<name>A0AA97PNF8_PYRO3</name>
<evidence type="ECO:0000313" key="1">
    <source>
        <dbReference type="EMBL" id="ELQ41057.1"/>
    </source>
</evidence>
<sequence length="68" mass="6973">MRAKVGRSMLGTIRKPVRLSSFSARSSAGDVSKSGNVEGSAKTCPGNHIFGSASATGTITQAYPQGPF</sequence>
<protein>
    <submittedName>
        <fullName evidence="1">Uncharacterized protein</fullName>
    </submittedName>
</protein>
<dbReference type="AlphaFoldDB" id="A0AA97PNF8"/>
<dbReference type="EMBL" id="JH793743">
    <property type="protein sequence ID" value="ELQ41057.1"/>
    <property type="molecule type" value="Genomic_DNA"/>
</dbReference>
<reference evidence="1" key="1">
    <citation type="journal article" date="2012" name="PLoS Genet.">
        <title>Comparative analysis of the genomes of two field isolates of the rice blast fungus Magnaporthe oryzae.</title>
        <authorList>
            <person name="Xue M."/>
            <person name="Yang J."/>
            <person name="Li Z."/>
            <person name="Hu S."/>
            <person name="Yao N."/>
            <person name="Dean R.A."/>
            <person name="Zhao W."/>
            <person name="Shen M."/>
            <person name="Zhang H."/>
            <person name="Li C."/>
            <person name="Liu L."/>
            <person name="Cao L."/>
            <person name="Xu X."/>
            <person name="Xing Y."/>
            <person name="Hsiang T."/>
            <person name="Zhang Z."/>
            <person name="Xu J.R."/>
            <person name="Peng Y.L."/>
        </authorList>
    </citation>
    <scope>NUCLEOTIDE SEQUENCE</scope>
    <source>
        <strain evidence="1">Y34</strain>
    </source>
</reference>
<gene>
    <name evidence="1" type="ORF">OOU_Y34scaffold00305g3</name>
</gene>